<comment type="pathway">
    <text evidence="6">Carbohydrate degradation; glycolysis; D-glyceraldehyde 3-phosphate and glycerone phosphate from D-glucose: step 3/4.</text>
</comment>
<evidence type="ECO:0000256" key="4">
    <source>
        <dbReference type="ARBA" id="ARBA00022777"/>
    </source>
</evidence>
<dbReference type="GO" id="GO:0047334">
    <property type="term" value="F:diphosphate-fructose-6-phosphate 1-phosphotransferase activity"/>
    <property type="evidence" value="ECO:0007669"/>
    <property type="project" value="UniProtKB-EC"/>
</dbReference>
<feature type="binding site" evidence="6">
    <location>
        <position position="241"/>
    </location>
    <ligand>
        <name>substrate</name>
    </ligand>
</feature>
<comment type="cofactor">
    <cofactor evidence="1 6">
        <name>Mg(2+)</name>
        <dbReference type="ChEBI" id="CHEBI:18420"/>
    </cofactor>
</comment>
<feature type="active site" description="Proton acceptor" evidence="6">
    <location>
        <position position="140"/>
    </location>
</feature>
<dbReference type="EMBL" id="QUSL01000011">
    <property type="protein sequence ID" value="RGD85404.1"/>
    <property type="molecule type" value="Genomic_DNA"/>
</dbReference>
<feature type="binding site" evidence="6">
    <location>
        <begin position="138"/>
        <end position="140"/>
    </location>
    <ligand>
        <name>substrate</name>
    </ligand>
</feature>
<keyword evidence="5 6" id="KW-0460">Magnesium</keyword>
<dbReference type="SUPFAM" id="SSF53784">
    <property type="entry name" value="Phosphofructokinase"/>
    <property type="match status" value="1"/>
</dbReference>
<keyword evidence="3 6" id="KW-0479">Metal-binding</keyword>
<dbReference type="PANTHER" id="PTHR45770">
    <property type="entry name" value="ATP-DEPENDENT 6-PHOSPHOFRUCTOKINASE 1"/>
    <property type="match status" value="1"/>
</dbReference>
<organism evidence="8 9">
    <name type="scientific">Thomasclavelia ramosa</name>
    <dbReference type="NCBI Taxonomy" id="1547"/>
    <lineage>
        <taxon>Bacteria</taxon>
        <taxon>Bacillati</taxon>
        <taxon>Bacillota</taxon>
        <taxon>Erysipelotrichia</taxon>
        <taxon>Erysipelotrichales</taxon>
        <taxon>Coprobacillaceae</taxon>
        <taxon>Thomasclavelia</taxon>
    </lineage>
</organism>
<feature type="binding site" evidence="6">
    <location>
        <position position="110"/>
    </location>
    <ligand>
        <name>Mg(2+)</name>
        <dbReference type="ChEBI" id="CHEBI:18420"/>
        <note>catalytic</note>
    </ligand>
</feature>
<dbReference type="GO" id="GO:0046872">
    <property type="term" value="F:metal ion binding"/>
    <property type="evidence" value="ECO:0007669"/>
    <property type="project" value="UniProtKB-KW"/>
</dbReference>
<comment type="caution">
    <text evidence="6">Lacks conserved residue(s) required for the propagation of feature annotation.</text>
</comment>
<feature type="site" description="Important for catalytic activity and substrate specificity; stabilizes the transition state when the phosphoryl donor is PPi; prevents ATP from binding by mimicking the alpha-phosphate group of ATP" evidence="6">
    <location>
        <position position="111"/>
    </location>
</feature>
<evidence type="ECO:0000256" key="3">
    <source>
        <dbReference type="ARBA" id="ARBA00022723"/>
    </source>
</evidence>
<comment type="similarity">
    <text evidence="6">Belongs to the phosphofructokinase type A (PFKA) family. PPi-dependent PFK group II subfamily. Clade 'B2' sub-subfamily.</text>
</comment>
<keyword evidence="6" id="KW-0963">Cytoplasm</keyword>
<keyword evidence="4 6" id="KW-0418">Kinase</keyword>
<dbReference type="PIRSF" id="PIRSF036483">
    <property type="entry name" value="PFK_XF0274"/>
    <property type="match status" value="1"/>
</dbReference>
<evidence type="ECO:0000256" key="6">
    <source>
        <dbReference type="HAMAP-Rule" id="MF_01978"/>
    </source>
</evidence>
<dbReference type="GO" id="GO:0005737">
    <property type="term" value="C:cytoplasm"/>
    <property type="evidence" value="ECO:0007669"/>
    <property type="project" value="UniProtKB-SubCell"/>
</dbReference>
<dbReference type="HAMAP" id="MF_01978">
    <property type="entry name" value="Phosphofructokinase_II_B2"/>
    <property type="match status" value="1"/>
</dbReference>
<dbReference type="InterPro" id="IPR035966">
    <property type="entry name" value="PKF_sf"/>
</dbReference>
<dbReference type="InterPro" id="IPR022953">
    <property type="entry name" value="ATP_PFK"/>
</dbReference>
<comment type="caution">
    <text evidence="8">The sequence shown here is derived from an EMBL/GenBank/DDBJ whole genome shotgun (WGS) entry which is preliminary data.</text>
</comment>
<dbReference type="UniPathway" id="UPA00109">
    <property type="reaction ID" value="UER00182"/>
</dbReference>
<dbReference type="InterPro" id="IPR011404">
    <property type="entry name" value="PPi-PFK"/>
</dbReference>
<reference evidence="8 9" key="1">
    <citation type="submission" date="2018-08" db="EMBL/GenBank/DDBJ databases">
        <title>A genome reference for cultivated species of the human gut microbiota.</title>
        <authorList>
            <person name="Zou Y."/>
            <person name="Xue W."/>
            <person name="Luo G."/>
        </authorList>
    </citation>
    <scope>NUCLEOTIDE SEQUENCE [LARGE SCALE GENOMIC DNA]</scope>
    <source>
        <strain evidence="8 9">OM06-4</strain>
    </source>
</reference>
<dbReference type="Proteomes" id="UP000261032">
    <property type="component" value="Unassembled WGS sequence"/>
</dbReference>
<dbReference type="EC" id="2.7.1.90" evidence="6"/>
<feature type="site" description="Important for catalytic activity; stabilizes the transition state when the phosphoryl donor is PPi" evidence="6">
    <location>
        <position position="137"/>
    </location>
</feature>
<dbReference type="PRINTS" id="PR00476">
    <property type="entry name" value="PHFRCTKINASE"/>
</dbReference>
<comment type="subcellular location">
    <subcellularLocation>
        <location evidence="6">Cytoplasm</location>
    </subcellularLocation>
</comment>
<feature type="binding site" evidence="6">
    <location>
        <position position="12"/>
    </location>
    <ligand>
        <name>diphosphate</name>
        <dbReference type="ChEBI" id="CHEBI:33019"/>
    </ligand>
</feature>
<keyword evidence="2 6" id="KW-0808">Transferase</keyword>
<sequence length="397" mass="44832">MSRKCIIEQSGGPTVVINATLAGVIQGALKADYEKIYGMINGIDGLLDEKMVDLSSFKDQKNLFKLIHTPAMYLGSCRYKIFEKDQSIKQRIITILNKYEITDFFYIGGNDSMDTIEKLSTYAKICNCPINFIGIPKTIDNDLMNIDYTPGYPSACHYVATSLCEIAFDSVIYPIKSVTIVEIMGRDAGWLTASAQLVNEVYPDSIDLIYMPENIFDENDFLEQIKDKLKKKDHCIIAVSEGIRDQYGMCVSLDSGIQKDAFGHLSNNGCSNYLKKLIGDHLGCKVRAIQLSTLQRCAAHLASYIDIENALRIGSYAINCALDKRTGIMVTISKNRNEFLLSHVDIHKVANHVKPFPLEWIDEKNKKIKKEYIDYVVPLIYKSGQIELPQYLQLNER</sequence>
<gene>
    <name evidence="6" type="primary">pfp</name>
    <name evidence="8" type="ORF">DXB93_08500</name>
</gene>
<comment type="activity regulation">
    <text evidence="6">Non-allosteric.</text>
</comment>
<accession>A0A3E3ED17</accession>
<evidence type="ECO:0000256" key="1">
    <source>
        <dbReference type="ARBA" id="ARBA00001946"/>
    </source>
</evidence>
<evidence type="ECO:0000256" key="2">
    <source>
        <dbReference type="ARBA" id="ARBA00022679"/>
    </source>
</evidence>
<protein>
    <recommendedName>
        <fullName evidence="6">Pyrophosphate--fructose 6-phosphate 1-phosphotransferase</fullName>
        <ecNumber evidence="6">2.7.1.90</ecNumber>
    </recommendedName>
    <alternativeName>
        <fullName evidence="6">6-phosphofructokinase, pyrophosphate dependent</fullName>
    </alternativeName>
    <alternativeName>
        <fullName evidence="6">PPi-dependent phosphofructokinase</fullName>
        <shortName evidence="6">PPi-PFK</shortName>
    </alternativeName>
    <alternativeName>
        <fullName evidence="6">Pyrophosphate-dependent 6-phosphofructose-1-kinase</fullName>
    </alternativeName>
</protein>
<dbReference type="GO" id="GO:0003872">
    <property type="term" value="F:6-phosphofructokinase activity"/>
    <property type="evidence" value="ECO:0007669"/>
    <property type="project" value="UniProtKB-UniRule"/>
</dbReference>
<dbReference type="GO" id="GO:0006002">
    <property type="term" value="P:fructose 6-phosphate metabolic process"/>
    <property type="evidence" value="ECO:0007669"/>
    <property type="project" value="InterPro"/>
</dbReference>
<proteinExistence type="inferred from homology"/>
<comment type="function">
    <text evidence="6">Catalyzes the phosphorylation of D-fructose 6-phosphate, the first committing step of glycolysis. Uses inorganic phosphate (PPi) as phosphoryl donor instead of ATP like common ATP-dependent phosphofructokinases (ATP-PFKs), which renders the reaction reversible, and can thus function both in glycolysis and gluconeogenesis. Consistently, PPi-PFK can replace the enzymes of both the forward (ATP-PFK) and reverse (fructose-bisphosphatase (FBPase)) reactions.</text>
</comment>
<dbReference type="InterPro" id="IPR050929">
    <property type="entry name" value="PFKA"/>
</dbReference>
<dbReference type="NCBIfam" id="NF010675">
    <property type="entry name" value="PRK14072.1"/>
    <property type="match status" value="1"/>
</dbReference>
<comment type="catalytic activity">
    <reaction evidence="6">
        <text>beta-D-fructose 6-phosphate + diphosphate = beta-D-fructose 1,6-bisphosphate + phosphate + H(+)</text>
        <dbReference type="Rhea" id="RHEA:13613"/>
        <dbReference type="ChEBI" id="CHEBI:15378"/>
        <dbReference type="ChEBI" id="CHEBI:32966"/>
        <dbReference type="ChEBI" id="CHEBI:33019"/>
        <dbReference type="ChEBI" id="CHEBI:43474"/>
        <dbReference type="ChEBI" id="CHEBI:57634"/>
        <dbReference type="EC" id="2.7.1.90"/>
    </reaction>
</comment>
<dbReference type="Gene3D" id="3.40.50.460">
    <property type="entry name" value="Phosphofructokinase domain"/>
    <property type="match status" value="1"/>
</dbReference>
<feature type="binding site" evidence="6">
    <location>
        <begin position="184"/>
        <end position="186"/>
    </location>
    <ligand>
        <name>substrate</name>
    </ligand>
</feature>
<dbReference type="AlphaFoldDB" id="A0A3E3ED17"/>
<evidence type="ECO:0000313" key="9">
    <source>
        <dbReference type="Proteomes" id="UP000261032"/>
    </source>
</evidence>
<dbReference type="InterPro" id="IPR000023">
    <property type="entry name" value="Phosphofructokinase_dom"/>
</dbReference>
<name>A0A3E3ED17_9FIRM</name>
<dbReference type="Pfam" id="PF00365">
    <property type="entry name" value="PFK"/>
    <property type="match status" value="1"/>
</dbReference>
<feature type="domain" description="Phosphofructokinase" evidence="7">
    <location>
        <begin position="6"/>
        <end position="320"/>
    </location>
</feature>
<evidence type="ECO:0000256" key="5">
    <source>
        <dbReference type="ARBA" id="ARBA00022842"/>
    </source>
</evidence>
<dbReference type="Gene3D" id="3.40.50.450">
    <property type="match status" value="1"/>
</dbReference>
<dbReference type="RefSeq" id="WP_117581332.1">
    <property type="nucleotide sequence ID" value="NZ_QUSL01000011.1"/>
</dbReference>
<comment type="subunit">
    <text evidence="6">Homodimer.</text>
</comment>
<keyword evidence="6" id="KW-0324">Glycolysis</keyword>
<evidence type="ECO:0000259" key="7">
    <source>
        <dbReference type="Pfam" id="PF00365"/>
    </source>
</evidence>
<evidence type="ECO:0000313" key="8">
    <source>
        <dbReference type="EMBL" id="RGD85404.1"/>
    </source>
</evidence>